<keyword evidence="1" id="KW-0175">Coiled coil</keyword>
<reference evidence="2 3" key="1">
    <citation type="submission" date="2024-11" db="EMBL/GenBank/DDBJ databases">
        <title>Adaptive evolution of stress response genes in parasites aligns with host niche diversity.</title>
        <authorList>
            <person name="Hahn C."/>
            <person name="Resl P."/>
        </authorList>
    </citation>
    <scope>NUCLEOTIDE SEQUENCE [LARGE SCALE GENOMIC DNA]</scope>
    <source>
        <strain evidence="2">EGGRZ-B1_66</strain>
        <tissue evidence="2">Body</tissue>
    </source>
</reference>
<organism evidence="2 3">
    <name type="scientific">Cichlidogyrus casuarinus</name>
    <dbReference type="NCBI Taxonomy" id="1844966"/>
    <lineage>
        <taxon>Eukaryota</taxon>
        <taxon>Metazoa</taxon>
        <taxon>Spiralia</taxon>
        <taxon>Lophotrochozoa</taxon>
        <taxon>Platyhelminthes</taxon>
        <taxon>Monogenea</taxon>
        <taxon>Monopisthocotylea</taxon>
        <taxon>Dactylogyridea</taxon>
        <taxon>Ancyrocephalidae</taxon>
        <taxon>Cichlidogyrus</taxon>
    </lineage>
</organism>
<evidence type="ECO:0000313" key="2">
    <source>
        <dbReference type="EMBL" id="KAL3314763.1"/>
    </source>
</evidence>
<dbReference type="AlphaFoldDB" id="A0ABD2Q5Q6"/>
<evidence type="ECO:0000256" key="1">
    <source>
        <dbReference type="SAM" id="Coils"/>
    </source>
</evidence>
<evidence type="ECO:0000313" key="3">
    <source>
        <dbReference type="Proteomes" id="UP001626550"/>
    </source>
</evidence>
<proteinExistence type="predicted"/>
<dbReference type="EMBL" id="JBJKFK010000913">
    <property type="protein sequence ID" value="KAL3314763.1"/>
    <property type="molecule type" value="Genomic_DNA"/>
</dbReference>
<protein>
    <submittedName>
        <fullName evidence="2">Uncharacterized protein</fullName>
    </submittedName>
</protein>
<name>A0ABD2Q5Q6_9PLAT</name>
<sequence length="172" mass="20297">MEAKVEFDESYSIKNSNGEHNVDVLDSGICGHSDFDRIKKERIKCALQAEKDFANSARIHSELINLANQKRNEHLSQLLHDDARQVDEINRLSDAKQLQRKQLIQSLKYEEESANRLIKELQINQEKNRKCEQAQDALEIQEQTAWLRSHERRSLQLRKQEILRKSFQCSYY</sequence>
<accession>A0ABD2Q5Q6</accession>
<gene>
    <name evidence="2" type="ORF">Ciccas_006617</name>
</gene>
<keyword evidence="3" id="KW-1185">Reference proteome</keyword>
<comment type="caution">
    <text evidence="2">The sequence shown here is derived from an EMBL/GenBank/DDBJ whole genome shotgun (WGS) entry which is preliminary data.</text>
</comment>
<feature type="coiled-coil region" evidence="1">
    <location>
        <begin position="104"/>
        <end position="144"/>
    </location>
</feature>
<dbReference type="Proteomes" id="UP001626550">
    <property type="component" value="Unassembled WGS sequence"/>
</dbReference>